<dbReference type="InterPro" id="IPR052528">
    <property type="entry name" value="Sugar_transport-like"/>
</dbReference>
<evidence type="ECO:0000313" key="2">
    <source>
        <dbReference type="EMBL" id="QNE89249.1"/>
    </source>
</evidence>
<dbReference type="PANTHER" id="PTHR23526:SF1">
    <property type="entry name" value="MAJOR FACILITATOR SUPERFAMILY MFS_1"/>
    <property type="match status" value="1"/>
</dbReference>
<feature type="transmembrane region" description="Helical" evidence="1">
    <location>
        <begin position="109"/>
        <end position="130"/>
    </location>
</feature>
<dbReference type="Gene3D" id="1.20.1250.20">
    <property type="entry name" value="MFS general substrate transporter like domains"/>
    <property type="match status" value="1"/>
</dbReference>
<dbReference type="Proteomes" id="UP000515743">
    <property type="component" value="Chromosome"/>
</dbReference>
<proteinExistence type="predicted"/>
<dbReference type="KEGG" id="cik:H0194_09370"/>
<dbReference type="InterPro" id="IPR036259">
    <property type="entry name" value="MFS_trans_sf"/>
</dbReference>
<accession>A0A7G7CNT3</accession>
<dbReference type="RefSeq" id="WP_185175626.1">
    <property type="nucleotide sequence ID" value="NZ_CP059404.1"/>
</dbReference>
<feature type="transmembrane region" description="Helical" evidence="1">
    <location>
        <begin position="82"/>
        <end position="103"/>
    </location>
</feature>
<reference evidence="2 3" key="1">
    <citation type="submission" date="2020-07" db="EMBL/GenBank/DDBJ databases">
        <title>Complete genome and description of Corynebacterium incognita strain Marseille-Q3630 sp. nov.</title>
        <authorList>
            <person name="Boxberger M."/>
        </authorList>
    </citation>
    <scope>NUCLEOTIDE SEQUENCE [LARGE SCALE GENOMIC DNA]</scope>
    <source>
        <strain evidence="2 3">Marseille-Q3630</strain>
    </source>
</reference>
<gene>
    <name evidence="2" type="ORF">H0194_09370</name>
</gene>
<keyword evidence="3" id="KW-1185">Reference proteome</keyword>
<feature type="transmembrane region" description="Helical" evidence="1">
    <location>
        <begin position="320"/>
        <end position="337"/>
    </location>
</feature>
<dbReference type="AlphaFoldDB" id="A0A7G7CNT3"/>
<name>A0A7G7CNT3_9CORY</name>
<feature type="transmembrane region" description="Helical" evidence="1">
    <location>
        <begin position="176"/>
        <end position="200"/>
    </location>
</feature>
<protein>
    <submittedName>
        <fullName evidence="2">MFS transporter</fullName>
    </submittedName>
</protein>
<sequence>MAQNPAPPNEAHNARRFVWSNGLLNLADQIVAAKTVLPWLFQTAGVPAFFIGWLVPLRESGSMLPQAALTPWVTTQSSRKKLWLLASYGQAAAAAGMGVAALLVDGVALGVTILLLLAVLSLFRALSSIASKDVQGRTISKGRRGRVSGRATSLGGLATLAVGVGLALSPQPLPRWALAALIFLGAAAWVASAVSFSGIIEPESDVEPQGTNKSWWEDTWTLFTDDANFREFVIVRSLLLVSALSTSFIVSLASARGQDFSGLGAFVIASGLASLVGGRISGAMSDRSSKNVMAYGALVASLVILAALACAQWAPDGVTAWAFPVAFFGVTLAHTAVRVGRKTYVVDMAEGDQRTQYVGAANTMMGIILLLVGGISSLIALIGTEVALLFLALTGLVGVWRAARLREVSAPAQQTP</sequence>
<keyword evidence="1" id="KW-0812">Transmembrane</keyword>
<evidence type="ECO:0000256" key="1">
    <source>
        <dbReference type="SAM" id="Phobius"/>
    </source>
</evidence>
<feature type="transmembrane region" description="Helical" evidence="1">
    <location>
        <begin position="292"/>
        <end position="314"/>
    </location>
</feature>
<feature type="transmembrane region" description="Helical" evidence="1">
    <location>
        <begin position="357"/>
        <end position="380"/>
    </location>
</feature>
<organism evidence="2 3">
    <name type="scientific">Corynebacterium incognita</name>
    <dbReference type="NCBI Taxonomy" id="2754725"/>
    <lineage>
        <taxon>Bacteria</taxon>
        <taxon>Bacillati</taxon>
        <taxon>Actinomycetota</taxon>
        <taxon>Actinomycetes</taxon>
        <taxon>Mycobacteriales</taxon>
        <taxon>Corynebacteriaceae</taxon>
        <taxon>Corynebacterium</taxon>
    </lineage>
</organism>
<dbReference type="SUPFAM" id="SSF103473">
    <property type="entry name" value="MFS general substrate transporter"/>
    <property type="match status" value="1"/>
</dbReference>
<feature type="transmembrane region" description="Helical" evidence="1">
    <location>
        <begin position="151"/>
        <end position="170"/>
    </location>
</feature>
<feature type="transmembrane region" description="Helical" evidence="1">
    <location>
        <begin position="36"/>
        <end position="55"/>
    </location>
</feature>
<feature type="transmembrane region" description="Helical" evidence="1">
    <location>
        <begin position="386"/>
        <end position="403"/>
    </location>
</feature>
<keyword evidence="1" id="KW-0472">Membrane</keyword>
<dbReference type="PANTHER" id="PTHR23526">
    <property type="entry name" value="INTEGRAL MEMBRANE TRANSPORT PROTEIN-RELATED"/>
    <property type="match status" value="1"/>
</dbReference>
<keyword evidence="1" id="KW-1133">Transmembrane helix</keyword>
<dbReference type="EMBL" id="CP059404">
    <property type="protein sequence ID" value="QNE89249.1"/>
    <property type="molecule type" value="Genomic_DNA"/>
</dbReference>
<feature type="transmembrane region" description="Helical" evidence="1">
    <location>
        <begin position="233"/>
        <end position="254"/>
    </location>
</feature>
<evidence type="ECO:0000313" key="3">
    <source>
        <dbReference type="Proteomes" id="UP000515743"/>
    </source>
</evidence>
<feature type="transmembrane region" description="Helical" evidence="1">
    <location>
        <begin position="260"/>
        <end position="280"/>
    </location>
</feature>